<comment type="caution">
    <text evidence="1">The sequence shown here is derived from an EMBL/GenBank/DDBJ whole genome shotgun (WGS) entry which is preliminary data.</text>
</comment>
<dbReference type="EMBL" id="CAJHNH020000979">
    <property type="protein sequence ID" value="CAG5120873.1"/>
    <property type="molecule type" value="Genomic_DNA"/>
</dbReference>
<proteinExistence type="predicted"/>
<name>A0A8S3YUY7_9EUPU</name>
<accession>A0A8S3YUY7</accession>
<evidence type="ECO:0000313" key="2">
    <source>
        <dbReference type="Proteomes" id="UP000678393"/>
    </source>
</evidence>
<keyword evidence="2" id="KW-1185">Reference proteome</keyword>
<protein>
    <submittedName>
        <fullName evidence="1">Uncharacterized protein</fullName>
    </submittedName>
</protein>
<evidence type="ECO:0000313" key="1">
    <source>
        <dbReference type="EMBL" id="CAG5120873.1"/>
    </source>
</evidence>
<dbReference type="Proteomes" id="UP000678393">
    <property type="component" value="Unassembled WGS sequence"/>
</dbReference>
<reference evidence="1" key="1">
    <citation type="submission" date="2021-04" db="EMBL/GenBank/DDBJ databases">
        <authorList>
            <consortium name="Molecular Ecology Group"/>
        </authorList>
    </citation>
    <scope>NUCLEOTIDE SEQUENCE</scope>
</reference>
<feature type="non-terminal residue" evidence="1">
    <location>
        <position position="92"/>
    </location>
</feature>
<dbReference type="AlphaFoldDB" id="A0A8S3YUY7"/>
<gene>
    <name evidence="1" type="ORF">CUNI_LOCUS6431</name>
</gene>
<sequence length="92" mass="10983">KINRIFIISNTSDVSVCSQHAWLIVEDLASSVCYWSSMLHWPRILYSAYNHQVDFNNRSQLYREADILVVFIKFLKEPARNPRVRERRRSRA</sequence>
<organism evidence="1 2">
    <name type="scientific">Candidula unifasciata</name>
    <dbReference type="NCBI Taxonomy" id="100452"/>
    <lineage>
        <taxon>Eukaryota</taxon>
        <taxon>Metazoa</taxon>
        <taxon>Spiralia</taxon>
        <taxon>Lophotrochozoa</taxon>
        <taxon>Mollusca</taxon>
        <taxon>Gastropoda</taxon>
        <taxon>Heterobranchia</taxon>
        <taxon>Euthyneura</taxon>
        <taxon>Panpulmonata</taxon>
        <taxon>Eupulmonata</taxon>
        <taxon>Stylommatophora</taxon>
        <taxon>Helicina</taxon>
        <taxon>Helicoidea</taxon>
        <taxon>Geomitridae</taxon>
        <taxon>Candidula</taxon>
    </lineage>
</organism>